<sequence length="173" mass="18614">MSRSRLFLILLLAVQVFCAGLFLFNMLSSMPGFPFVVPWSVHEGIEIGAALGLVTGAFVSARAVRRANAESHKLKGQIRLASGAFQEVLEEHFEDWGLTPAERDVATFMMKGLAIPEIATMRGTSEGTVKAQLNAIYRKSGTSGRPQFLGLFIEELMNGAAAVPEAEGIKASA</sequence>
<keyword evidence="1" id="KW-0812">Transmembrane</keyword>
<organism evidence="3 4">
    <name type="scientific">Donghicola tyrosinivorans</name>
    <dbReference type="NCBI Taxonomy" id="1652492"/>
    <lineage>
        <taxon>Bacteria</taxon>
        <taxon>Pseudomonadati</taxon>
        <taxon>Pseudomonadota</taxon>
        <taxon>Alphaproteobacteria</taxon>
        <taxon>Rhodobacterales</taxon>
        <taxon>Roseobacteraceae</taxon>
        <taxon>Donghicola</taxon>
    </lineage>
</organism>
<reference evidence="3 4" key="1">
    <citation type="submission" date="2018-03" db="EMBL/GenBank/DDBJ databases">
        <title>Genomic Encyclopedia of Archaeal and Bacterial Type Strains, Phase II (KMG-II): from individual species to whole genera.</title>
        <authorList>
            <person name="Goeker M."/>
        </authorList>
    </citation>
    <scope>NUCLEOTIDE SEQUENCE [LARGE SCALE GENOMIC DNA]</scope>
    <source>
        <strain evidence="3 4">DSM 100212</strain>
    </source>
</reference>
<protein>
    <submittedName>
        <fullName evidence="3">Regulatory LuxR family protein</fullName>
    </submittedName>
</protein>
<dbReference type="InterPro" id="IPR036388">
    <property type="entry name" value="WH-like_DNA-bd_sf"/>
</dbReference>
<dbReference type="GO" id="GO:0006355">
    <property type="term" value="P:regulation of DNA-templated transcription"/>
    <property type="evidence" value="ECO:0007669"/>
    <property type="project" value="InterPro"/>
</dbReference>
<dbReference type="InterPro" id="IPR000792">
    <property type="entry name" value="Tscrpt_reg_LuxR_C"/>
</dbReference>
<dbReference type="Proteomes" id="UP000238392">
    <property type="component" value="Unassembled WGS sequence"/>
</dbReference>
<accession>A0A2T0WG42</accession>
<gene>
    <name evidence="3" type="ORF">CLV74_11596</name>
</gene>
<dbReference type="EMBL" id="PVTQ01000015">
    <property type="protein sequence ID" value="PRY85642.1"/>
    <property type="molecule type" value="Genomic_DNA"/>
</dbReference>
<dbReference type="GO" id="GO:0003677">
    <property type="term" value="F:DNA binding"/>
    <property type="evidence" value="ECO:0007669"/>
    <property type="project" value="InterPro"/>
</dbReference>
<feature type="transmembrane region" description="Helical" evidence="1">
    <location>
        <begin position="45"/>
        <end position="64"/>
    </location>
</feature>
<keyword evidence="1" id="KW-0472">Membrane</keyword>
<feature type="domain" description="HTH luxR-type" evidence="2">
    <location>
        <begin position="95"/>
        <end position="152"/>
    </location>
</feature>
<proteinExistence type="predicted"/>
<evidence type="ECO:0000256" key="1">
    <source>
        <dbReference type="SAM" id="Phobius"/>
    </source>
</evidence>
<evidence type="ECO:0000313" key="3">
    <source>
        <dbReference type="EMBL" id="PRY85642.1"/>
    </source>
</evidence>
<evidence type="ECO:0000259" key="2">
    <source>
        <dbReference type="SMART" id="SM00421"/>
    </source>
</evidence>
<dbReference type="Gene3D" id="1.10.10.10">
    <property type="entry name" value="Winged helix-like DNA-binding domain superfamily/Winged helix DNA-binding domain"/>
    <property type="match status" value="1"/>
</dbReference>
<comment type="caution">
    <text evidence="3">The sequence shown here is derived from an EMBL/GenBank/DDBJ whole genome shotgun (WGS) entry which is preliminary data.</text>
</comment>
<dbReference type="OrthoDB" id="8277135at2"/>
<dbReference type="RefSeq" id="WP_106267475.1">
    <property type="nucleotide sequence ID" value="NZ_PVTQ01000015.1"/>
</dbReference>
<name>A0A2T0WG42_9RHOB</name>
<dbReference type="AlphaFoldDB" id="A0A2T0WG42"/>
<dbReference type="SMART" id="SM00421">
    <property type="entry name" value="HTH_LUXR"/>
    <property type="match status" value="1"/>
</dbReference>
<dbReference type="InterPro" id="IPR016032">
    <property type="entry name" value="Sig_transdc_resp-reg_C-effctor"/>
</dbReference>
<evidence type="ECO:0000313" key="4">
    <source>
        <dbReference type="Proteomes" id="UP000238392"/>
    </source>
</evidence>
<keyword evidence="1" id="KW-1133">Transmembrane helix</keyword>
<keyword evidence="4" id="KW-1185">Reference proteome</keyword>
<dbReference type="SUPFAM" id="SSF46894">
    <property type="entry name" value="C-terminal effector domain of the bipartite response regulators"/>
    <property type="match status" value="1"/>
</dbReference>